<dbReference type="PROSITE" id="PS51725">
    <property type="entry name" value="ABM"/>
    <property type="match status" value="1"/>
</dbReference>
<keyword evidence="3" id="KW-1185">Reference proteome</keyword>
<gene>
    <name evidence="2" type="ORF">ACG04R_07635</name>
</gene>
<evidence type="ECO:0000259" key="1">
    <source>
        <dbReference type="PROSITE" id="PS51725"/>
    </source>
</evidence>
<dbReference type="SUPFAM" id="SSF54909">
    <property type="entry name" value="Dimeric alpha+beta barrel"/>
    <property type="match status" value="1"/>
</dbReference>
<organism evidence="2 3">
    <name type="scientific">Pelomonas candidula</name>
    <dbReference type="NCBI Taxonomy" id="3299025"/>
    <lineage>
        <taxon>Bacteria</taxon>
        <taxon>Pseudomonadati</taxon>
        <taxon>Pseudomonadota</taxon>
        <taxon>Betaproteobacteria</taxon>
        <taxon>Burkholderiales</taxon>
        <taxon>Sphaerotilaceae</taxon>
        <taxon>Roseateles</taxon>
    </lineage>
</organism>
<name>A0ABW7H9S5_9BURK</name>
<dbReference type="InterPro" id="IPR011008">
    <property type="entry name" value="Dimeric_a/b-barrel"/>
</dbReference>
<protein>
    <submittedName>
        <fullName evidence="2">Quinol monooxygenase</fullName>
        <ecNumber evidence="2">1.-.-.-</ecNumber>
    </submittedName>
</protein>
<dbReference type="EMBL" id="JBIGIC010000003">
    <property type="protein sequence ID" value="MFG6486534.1"/>
    <property type="molecule type" value="Genomic_DNA"/>
</dbReference>
<sequence length="101" mass="11194">MIIVLAHVTVRAEQFDEALRMSRQHVERSRAEPGCLAHAVHRDAEHPLRLVFVEKWVDKAALQSHFRVPGSREFGKALAAMATDIQGPEIYAAEPQPGSVG</sequence>
<dbReference type="RefSeq" id="WP_394407697.1">
    <property type="nucleotide sequence ID" value="NZ_JBIGIC010000003.1"/>
</dbReference>
<dbReference type="InterPro" id="IPR007138">
    <property type="entry name" value="ABM_dom"/>
</dbReference>
<evidence type="ECO:0000313" key="2">
    <source>
        <dbReference type="EMBL" id="MFG6486534.1"/>
    </source>
</evidence>
<keyword evidence="2" id="KW-0503">Monooxygenase</keyword>
<dbReference type="PANTHER" id="PTHR33336">
    <property type="entry name" value="QUINOL MONOOXYGENASE YGIN-RELATED"/>
    <property type="match status" value="1"/>
</dbReference>
<keyword evidence="2" id="KW-0560">Oxidoreductase</keyword>
<feature type="domain" description="ABM" evidence="1">
    <location>
        <begin position="2"/>
        <end position="90"/>
    </location>
</feature>
<reference evidence="2 3" key="1">
    <citation type="submission" date="2024-08" db="EMBL/GenBank/DDBJ databases">
        <authorList>
            <person name="Lu H."/>
        </authorList>
    </citation>
    <scope>NUCLEOTIDE SEQUENCE [LARGE SCALE GENOMIC DNA]</scope>
    <source>
        <strain evidence="2 3">BYS78W</strain>
    </source>
</reference>
<comment type="caution">
    <text evidence="2">The sequence shown here is derived from an EMBL/GenBank/DDBJ whole genome shotgun (WGS) entry which is preliminary data.</text>
</comment>
<proteinExistence type="predicted"/>
<dbReference type="EC" id="1.-.-.-" evidence="2"/>
<dbReference type="GO" id="GO:0004497">
    <property type="term" value="F:monooxygenase activity"/>
    <property type="evidence" value="ECO:0007669"/>
    <property type="project" value="UniProtKB-KW"/>
</dbReference>
<dbReference type="Proteomes" id="UP001606134">
    <property type="component" value="Unassembled WGS sequence"/>
</dbReference>
<dbReference type="PANTHER" id="PTHR33336:SF15">
    <property type="entry name" value="ABM DOMAIN-CONTAINING PROTEIN"/>
    <property type="match status" value="1"/>
</dbReference>
<dbReference type="InterPro" id="IPR050744">
    <property type="entry name" value="AI-2_Isomerase_LsrG"/>
</dbReference>
<dbReference type="Gene3D" id="3.30.70.100">
    <property type="match status" value="1"/>
</dbReference>
<dbReference type="Pfam" id="PF03992">
    <property type="entry name" value="ABM"/>
    <property type="match status" value="1"/>
</dbReference>
<evidence type="ECO:0000313" key="3">
    <source>
        <dbReference type="Proteomes" id="UP001606134"/>
    </source>
</evidence>
<accession>A0ABW7H9S5</accession>